<dbReference type="GO" id="GO:0000725">
    <property type="term" value="P:recombinational repair"/>
    <property type="evidence" value="ECO:0007669"/>
    <property type="project" value="TreeGrafter"/>
</dbReference>
<keyword evidence="2 11" id="KW-0547">Nucleotide-binding</keyword>
<feature type="domain" description="UvrD-like helicase ATP-binding" evidence="13">
    <location>
        <begin position="138"/>
        <end position="416"/>
    </location>
</feature>
<evidence type="ECO:0000256" key="9">
    <source>
        <dbReference type="ARBA" id="ARBA00034808"/>
    </source>
</evidence>
<dbReference type="EMBL" id="BORC01000013">
    <property type="protein sequence ID" value="GIN64387.1"/>
    <property type="molecule type" value="Genomic_DNA"/>
</dbReference>
<dbReference type="CDD" id="cd17932">
    <property type="entry name" value="DEXQc_UvrD"/>
    <property type="match status" value="1"/>
</dbReference>
<dbReference type="AlphaFoldDB" id="A0A920BWF2"/>
<dbReference type="GO" id="GO:0043138">
    <property type="term" value="F:3'-5' DNA helicase activity"/>
    <property type="evidence" value="ECO:0007669"/>
    <property type="project" value="UniProtKB-EC"/>
</dbReference>
<comment type="catalytic activity">
    <reaction evidence="8">
        <text>Couples ATP hydrolysis with the unwinding of duplex DNA by translocating in the 3'-5' direction.</text>
        <dbReference type="EC" id="5.6.2.4"/>
    </reaction>
</comment>
<keyword evidence="6" id="KW-0238">DNA-binding</keyword>
<evidence type="ECO:0000259" key="14">
    <source>
        <dbReference type="PROSITE" id="PS51217"/>
    </source>
</evidence>
<keyword evidence="7" id="KW-0413">Isomerase</keyword>
<evidence type="ECO:0000256" key="12">
    <source>
        <dbReference type="SAM" id="MobiDB-lite"/>
    </source>
</evidence>
<proteinExistence type="inferred from homology"/>
<evidence type="ECO:0000256" key="4">
    <source>
        <dbReference type="ARBA" id="ARBA00022806"/>
    </source>
</evidence>
<feature type="region of interest" description="Disordered" evidence="12">
    <location>
        <begin position="743"/>
        <end position="762"/>
    </location>
</feature>
<dbReference type="Gene3D" id="1.10.10.160">
    <property type="match status" value="1"/>
</dbReference>
<comment type="caution">
    <text evidence="15">The sequence shown here is derived from an EMBL/GenBank/DDBJ whole genome shotgun (WGS) entry which is preliminary data.</text>
</comment>
<evidence type="ECO:0000256" key="7">
    <source>
        <dbReference type="ARBA" id="ARBA00023235"/>
    </source>
</evidence>
<evidence type="ECO:0000256" key="8">
    <source>
        <dbReference type="ARBA" id="ARBA00034617"/>
    </source>
</evidence>
<keyword evidence="3 11" id="KW-0378">Hydrolase</keyword>
<organism evidence="15 16">
    <name type="scientific">Robertmurraya siralis</name>
    <dbReference type="NCBI Taxonomy" id="77777"/>
    <lineage>
        <taxon>Bacteria</taxon>
        <taxon>Bacillati</taxon>
        <taxon>Bacillota</taxon>
        <taxon>Bacilli</taxon>
        <taxon>Bacillales</taxon>
        <taxon>Bacillaceae</taxon>
        <taxon>Robertmurraya</taxon>
    </lineage>
</organism>
<protein>
    <recommendedName>
        <fullName evidence="9">DNA 3'-5' helicase</fullName>
        <ecNumber evidence="9">5.6.2.4</ecNumber>
    </recommendedName>
</protein>
<dbReference type="GO" id="GO:0003677">
    <property type="term" value="F:DNA binding"/>
    <property type="evidence" value="ECO:0007669"/>
    <property type="project" value="UniProtKB-KW"/>
</dbReference>
<name>A0A920BWF2_9BACI</name>
<keyword evidence="16" id="KW-1185">Reference proteome</keyword>
<evidence type="ECO:0000256" key="5">
    <source>
        <dbReference type="ARBA" id="ARBA00022840"/>
    </source>
</evidence>
<dbReference type="InterPro" id="IPR014016">
    <property type="entry name" value="UvrD-like_ATP-bd"/>
</dbReference>
<reference evidence="15" key="1">
    <citation type="submission" date="2021-03" db="EMBL/GenBank/DDBJ databases">
        <title>Antimicrobial resistance genes in bacteria isolated from Japanese honey, and their potential for conferring macrolide and lincosamide resistance in the American foulbrood pathogen Paenibacillus larvae.</title>
        <authorList>
            <person name="Okamoto M."/>
            <person name="Kumagai M."/>
            <person name="Kanamori H."/>
            <person name="Takamatsu D."/>
        </authorList>
    </citation>
    <scope>NUCLEOTIDE SEQUENCE</scope>
    <source>
        <strain evidence="15">J27TS8</strain>
    </source>
</reference>
<dbReference type="SUPFAM" id="SSF52540">
    <property type="entry name" value="P-loop containing nucleoside triphosphate hydrolases"/>
    <property type="match status" value="1"/>
</dbReference>
<dbReference type="InterPro" id="IPR013986">
    <property type="entry name" value="DExx_box_DNA_helicase_dom_sf"/>
</dbReference>
<evidence type="ECO:0000313" key="16">
    <source>
        <dbReference type="Proteomes" id="UP000682111"/>
    </source>
</evidence>
<dbReference type="GO" id="GO:0033202">
    <property type="term" value="C:DNA helicase complex"/>
    <property type="evidence" value="ECO:0007669"/>
    <property type="project" value="TreeGrafter"/>
</dbReference>
<feature type="binding site" evidence="11">
    <location>
        <begin position="159"/>
        <end position="166"/>
    </location>
    <ligand>
        <name>ATP</name>
        <dbReference type="ChEBI" id="CHEBI:30616"/>
    </ligand>
</feature>
<dbReference type="PANTHER" id="PTHR11070:SF2">
    <property type="entry name" value="ATP-DEPENDENT DNA HELICASE SRS2"/>
    <property type="match status" value="1"/>
</dbReference>
<dbReference type="PROSITE" id="PS51217">
    <property type="entry name" value="UVRD_HELICASE_CTER"/>
    <property type="match status" value="1"/>
</dbReference>
<evidence type="ECO:0000259" key="13">
    <source>
        <dbReference type="PROSITE" id="PS51198"/>
    </source>
</evidence>
<dbReference type="InterPro" id="IPR014017">
    <property type="entry name" value="DNA_helicase_UvrD-like_C"/>
</dbReference>
<feature type="domain" description="UvrD-like helicase C-terminal" evidence="14">
    <location>
        <begin position="417"/>
        <end position="684"/>
    </location>
</feature>
<dbReference type="PANTHER" id="PTHR11070">
    <property type="entry name" value="UVRD / RECB / PCRA DNA HELICASE FAMILY MEMBER"/>
    <property type="match status" value="1"/>
</dbReference>
<comment type="similarity">
    <text evidence="1">Belongs to the helicase family. UvrD subfamily.</text>
</comment>
<comment type="catalytic activity">
    <reaction evidence="10">
        <text>ATP + H2O = ADP + phosphate + H(+)</text>
        <dbReference type="Rhea" id="RHEA:13065"/>
        <dbReference type="ChEBI" id="CHEBI:15377"/>
        <dbReference type="ChEBI" id="CHEBI:15378"/>
        <dbReference type="ChEBI" id="CHEBI:30616"/>
        <dbReference type="ChEBI" id="CHEBI:43474"/>
        <dbReference type="ChEBI" id="CHEBI:456216"/>
        <dbReference type="EC" id="5.6.2.4"/>
    </reaction>
</comment>
<evidence type="ECO:0000256" key="1">
    <source>
        <dbReference type="ARBA" id="ARBA00009922"/>
    </source>
</evidence>
<dbReference type="Gene3D" id="3.40.50.300">
    <property type="entry name" value="P-loop containing nucleotide triphosphate hydrolases"/>
    <property type="match status" value="2"/>
</dbReference>
<gene>
    <name evidence="15" type="primary">yjcD</name>
    <name evidence="15" type="ORF">J27TS8_43800</name>
</gene>
<dbReference type="Gene3D" id="1.10.486.10">
    <property type="entry name" value="PCRA, domain 4"/>
    <property type="match status" value="1"/>
</dbReference>
<evidence type="ECO:0000313" key="15">
    <source>
        <dbReference type="EMBL" id="GIN64387.1"/>
    </source>
</evidence>
<sequence length="762" mass="88387">MKTAVLENHVLNIEQLNREHFQSIHDEGRKGKLFCSVCGEPVRFYIGIEQQPHFFHMTKKANCQELEFDVEQSSKEDVEYLERNGFKIPVSRTITTVKHRTEFKPPQSVKQAPPFISTNKLETKAYSPYIQALKESGFSLDANQLEAVTQTEGPLLVIAGAGSGKTRVLTARTAYMIQEKNVDPRSIMLVTFTAKAAQEMKERLHQYPEMKQQHIQQLLAGTFHSIFYRILSFHERNKWNSEKLLKKEWQKEQIIKLGGKELDLDEKEFAYDLALQQIGLWKNSLILPSQIKPETPWEEKVAYLFQYYEKAKQEKGLFDFDDMLLGCYQLFQENPSLLENYQKRFRYFLIDEFQDINKVQYELIRMLSASSHICAVGDDDQSIYSFRGSDPQYLLEFEKDFPNTKLVILNENYRSSHEIVTTANTIIKKNQERRTKEMHAQFSTGLPPILFFPYDEEEEATMIVQDIQEKLEKGYEPSDFAILFRTNTSSRAIFERLANSSLPFKIDQDVEPFYERFIVKGMLSFLRLSLNEEDQEAIRSILPVLFVKNNVLQDLKADSILNDRSLLECVSQLKTGFAFQEKKLKKLVPVIRSLHRLSPVTAMDILEKELGYGDFIKKRGNEGNKLDKGSDDIRDLKVAARGFKTILEFLDHVSHMTAMNKEIKKLSKTLDHALTLSTIHRSKGLEYKIVYVVSTVDGSLPHDFALDSYRNGDVSPLEEERRLLYVAITRAMEQLYLSIPEKRRGKNAHPSRFLSPVKEQKR</sequence>
<evidence type="ECO:0000256" key="6">
    <source>
        <dbReference type="ARBA" id="ARBA00023125"/>
    </source>
</evidence>
<dbReference type="GO" id="GO:0005829">
    <property type="term" value="C:cytosol"/>
    <property type="evidence" value="ECO:0007669"/>
    <property type="project" value="TreeGrafter"/>
</dbReference>
<evidence type="ECO:0000256" key="3">
    <source>
        <dbReference type="ARBA" id="ARBA00022801"/>
    </source>
</evidence>
<dbReference type="RefSeq" id="WP_212934487.1">
    <property type="nucleotide sequence ID" value="NZ_BORC01000013.1"/>
</dbReference>
<dbReference type="Pfam" id="PF13361">
    <property type="entry name" value="UvrD_C"/>
    <property type="match status" value="1"/>
</dbReference>
<keyword evidence="5 11" id="KW-0067">ATP-binding</keyword>
<dbReference type="GO" id="GO:0016787">
    <property type="term" value="F:hydrolase activity"/>
    <property type="evidence" value="ECO:0007669"/>
    <property type="project" value="UniProtKB-UniRule"/>
</dbReference>
<dbReference type="PROSITE" id="PS51198">
    <property type="entry name" value="UVRD_HELICASE_ATP_BIND"/>
    <property type="match status" value="1"/>
</dbReference>
<accession>A0A920BWF2</accession>
<evidence type="ECO:0000256" key="11">
    <source>
        <dbReference type="PROSITE-ProRule" id="PRU00560"/>
    </source>
</evidence>
<evidence type="ECO:0000256" key="10">
    <source>
        <dbReference type="ARBA" id="ARBA00048988"/>
    </source>
</evidence>
<dbReference type="InterPro" id="IPR027417">
    <property type="entry name" value="P-loop_NTPase"/>
</dbReference>
<dbReference type="GO" id="GO:0005524">
    <property type="term" value="F:ATP binding"/>
    <property type="evidence" value="ECO:0007669"/>
    <property type="project" value="UniProtKB-UniRule"/>
</dbReference>
<dbReference type="InterPro" id="IPR000212">
    <property type="entry name" value="DNA_helicase_UvrD/REP"/>
</dbReference>
<evidence type="ECO:0000256" key="2">
    <source>
        <dbReference type="ARBA" id="ARBA00022741"/>
    </source>
</evidence>
<dbReference type="Proteomes" id="UP000682111">
    <property type="component" value="Unassembled WGS sequence"/>
</dbReference>
<dbReference type="Pfam" id="PF00580">
    <property type="entry name" value="UvrD-helicase"/>
    <property type="match status" value="1"/>
</dbReference>
<dbReference type="EC" id="5.6.2.4" evidence="9"/>
<dbReference type="CDD" id="cd18807">
    <property type="entry name" value="SF1_C_UvrD"/>
    <property type="match status" value="1"/>
</dbReference>
<keyword evidence="4 11" id="KW-0347">Helicase</keyword>